<evidence type="ECO:0008006" key="4">
    <source>
        <dbReference type="Google" id="ProtNLM"/>
    </source>
</evidence>
<dbReference type="HOGENOM" id="CLU_651777_0_0_6"/>
<dbReference type="NCBIfam" id="TIGR03501">
    <property type="entry name" value="GlyGly_CTERM"/>
    <property type="match status" value="1"/>
</dbReference>
<dbReference type="InterPro" id="IPR022562">
    <property type="entry name" value="DUF3466"/>
</dbReference>
<dbReference type="RefSeq" id="WP_012801441.1">
    <property type="nucleotide sequence ID" value="NC_013166.1"/>
</dbReference>
<dbReference type="Proteomes" id="UP000001231">
    <property type="component" value="Chromosome"/>
</dbReference>
<dbReference type="eggNOG" id="COG5563">
    <property type="taxonomic scope" value="Bacteria"/>
</dbReference>
<proteinExistence type="predicted"/>
<feature type="chain" id="PRO_5002981413" description="DUF3466 family protein" evidence="1">
    <location>
        <begin position="25"/>
        <end position="421"/>
    </location>
</feature>
<feature type="signal peptide" evidence="1">
    <location>
        <begin position="1"/>
        <end position="24"/>
    </location>
</feature>
<evidence type="ECO:0000313" key="2">
    <source>
        <dbReference type="EMBL" id="ACV26927.1"/>
    </source>
</evidence>
<organism evidence="2 3">
    <name type="scientific">Kangiella koreensis (strain DSM 16069 / JCM 12317 / KCTC 12182 / SW-125)</name>
    <dbReference type="NCBI Taxonomy" id="523791"/>
    <lineage>
        <taxon>Bacteria</taxon>
        <taxon>Pseudomonadati</taxon>
        <taxon>Pseudomonadota</taxon>
        <taxon>Gammaproteobacteria</taxon>
        <taxon>Kangiellales</taxon>
        <taxon>Kangiellaceae</taxon>
        <taxon>Kangiella</taxon>
    </lineage>
</organism>
<keyword evidence="3" id="KW-1185">Reference proteome</keyword>
<evidence type="ECO:0000256" key="1">
    <source>
        <dbReference type="SAM" id="SignalP"/>
    </source>
</evidence>
<keyword evidence="1" id="KW-0732">Signal</keyword>
<gene>
    <name evidence="2" type="ordered locus">Kkor_1515</name>
</gene>
<evidence type="ECO:0000313" key="3">
    <source>
        <dbReference type="Proteomes" id="UP000001231"/>
    </source>
</evidence>
<name>C7RCD5_KANKD</name>
<accession>C7RCD5</accession>
<dbReference type="InterPro" id="IPR020008">
    <property type="entry name" value="GlyGly_CTERM"/>
</dbReference>
<dbReference type="InParanoid" id="C7RCD5"/>
<sequence length="421" mass="45646">MKQKRFKKTLLASLLTLSTGLALSAPYEIVDLGGLDGNYSVAYKLNEQGIAVGVANGPETDDGGREFFGHAVKFQQGGNEDLGVLTDGTFSEAVGINSSGIAVGYANQLSEVEQENGNTVIQEKLFAIIFDGGIEKLIEKDNLSQTRVSDINDSNLIVGYGMFDVDTEDDNEAVDRGFVYNNNDQTYFMVPSLADDVSRKSYMTAINNSGKAIGFADAIVPNSGQFTIQSFIVDANNNFSISEIPTVDNRATFAHGINIHDEVVGSVYISGTRDNQEAFYYDAQSGSEELTFLGFLRSDFTDSRARAINDNRQIVGRALVSAPTLNEFAAFIYEDEEMKNLNELIPCNSGWKLTEATDINNAGQIIGFGAKDGEIRAFRLDPTGGAVESCDIEEDNNSGGGSVPFMMLVLLSLFGLRRKKS</sequence>
<dbReference type="KEGG" id="kko:Kkor_1515"/>
<dbReference type="EMBL" id="CP001707">
    <property type="protein sequence ID" value="ACV26927.1"/>
    <property type="molecule type" value="Genomic_DNA"/>
</dbReference>
<protein>
    <recommendedName>
        <fullName evidence="4">DUF3466 family protein</fullName>
    </recommendedName>
</protein>
<dbReference type="STRING" id="523791.Kkor_1515"/>
<dbReference type="AlphaFoldDB" id="C7RCD5"/>
<reference evidence="2 3" key="1">
    <citation type="journal article" date="2009" name="Stand. Genomic Sci.">
        <title>Complete genome sequence of Kangiella koreensis type strain (SW-125).</title>
        <authorList>
            <person name="Han C."/>
            <person name="Sikorski J."/>
            <person name="Lapidus A."/>
            <person name="Nolan M."/>
            <person name="Glavina Del Rio T."/>
            <person name="Tice H."/>
            <person name="Cheng J.F."/>
            <person name="Lucas S."/>
            <person name="Chen F."/>
            <person name="Copeland A."/>
            <person name="Ivanova N."/>
            <person name="Mavromatis K."/>
            <person name="Ovchinnikova G."/>
            <person name="Pati A."/>
            <person name="Bruce D."/>
            <person name="Goodwin L."/>
            <person name="Pitluck S."/>
            <person name="Chen A."/>
            <person name="Palaniappan K."/>
            <person name="Land M."/>
            <person name="Hauser L."/>
            <person name="Chang Y.J."/>
            <person name="Jeffries C.D."/>
            <person name="Chain P."/>
            <person name="Saunders E."/>
            <person name="Brettin T."/>
            <person name="Goker M."/>
            <person name="Tindall B.J."/>
            <person name="Bristow J."/>
            <person name="Eisen J.A."/>
            <person name="Markowitz V."/>
            <person name="Hugenholtz P."/>
            <person name="Kyrpides N.C."/>
            <person name="Klenk H.P."/>
            <person name="Detter J.C."/>
        </authorList>
    </citation>
    <scope>NUCLEOTIDE SEQUENCE [LARGE SCALE GENOMIC DNA]</scope>
    <source>
        <strain evidence="3">DSM 16069 / KCTC 12182 / SW-125</strain>
    </source>
</reference>
<dbReference type="Pfam" id="PF11949">
    <property type="entry name" value="DUF3466"/>
    <property type="match status" value="2"/>
</dbReference>
<dbReference type="OrthoDB" id="6219137at2"/>